<evidence type="ECO:0000259" key="2">
    <source>
        <dbReference type="Pfam" id="PF02470"/>
    </source>
</evidence>
<organism evidence="3 4">
    <name type="scientific">Rhodococcus globerulus</name>
    <dbReference type="NCBI Taxonomy" id="33008"/>
    <lineage>
        <taxon>Bacteria</taxon>
        <taxon>Bacillati</taxon>
        <taxon>Actinomycetota</taxon>
        <taxon>Actinomycetes</taxon>
        <taxon>Mycobacteriales</taxon>
        <taxon>Nocardiaceae</taxon>
        <taxon>Rhodococcus</taxon>
    </lineage>
</organism>
<feature type="domain" description="Mce/MlaD" evidence="2">
    <location>
        <begin position="40"/>
        <end position="109"/>
    </location>
</feature>
<evidence type="ECO:0000313" key="3">
    <source>
        <dbReference type="EMBL" id="MDV6265953.1"/>
    </source>
</evidence>
<reference evidence="3 4" key="1">
    <citation type="submission" date="2023-10" db="EMBL/GenBank/DDBJ databases">
        <title>Development of a sustainable strategy for remediation of hydrocarbon-contaminated territories based on the waste exchange concept.</title>
        <authorList>
            <person name="Krivoruchko A."/>
        </authorList>
    </citation>
    <scope>NUCLEOTIDE SEQUENCE [LARGE SCALE GENOMIC DNA]</scope>
    <source>
        <strain evidence="3 4">IEGM 1203</strain>
    </source>
</reference>
<feature type="signal peptide" evidence="1">
    <location>
        <begin position="1"/>
        <end position="28"/>
    </location>
</feature>
<dbReference type="Pfam" id="PF02470">
    <property type="entry name" value="MlaD"/>
    <property type="match status" value="1"/>
</dbReference>
<comment type="caution">
    <text evidence="3">The sequence shown here is derived from an EMBL/GenBank/DDBJ whole genome shotgun (WGS) entry which is preliminary data.</text>
</comment>
<name>A0ABU4BP63_RHOGO</name>
<dbReference type="InterPro" id="IPR003399">
    <property type="entry name" value="Mce/MlaD"/>
</dbReference>
<accession>A0ABU4BP63</accession>
<gene>
    <name evidence="3" type="ORF">R3Q16_05015</name>
</gene>
<keyword evidence="1" id="KW-0732">Signal</keyword>
<feature type="chain" id="PRO_5047101529" evidence="1">
    <location>
        <begin position="29"/>
        <end position="341"/>
    </location>
</feature>
<protein>
    <submittedName>
        <fullName evidence="3">MlaD family protein</fullName>
    </submittedName>
</protein>
<evidence type="ECO:0000313" key="4">
    <source>
        <dbReference type="Proteomes" id="UP001185927"/>
    </source>
</evidence>
<dbReference type="PANTHER" id="PTHR33371">
    <property type="entry name" value="INTERMEMBRANE PHOSPHOLIPID TRANSPORT SYSTEM BINDING PROTEIN MLAD-RELATED"/>
    <property type="match status" value="1"/>
</dbReference>
<evidence type="ECO:0000256" key="1">
    <source>
        <dbReference type="SAM" id="SignalP"/>
    </source>
</evidence>
<dbReference type="PANTHER" id="PTHR33371:SF4">
    <property type="entry name" value="INTERMEMBRANE PHOSPHOLIPID TRANSPORT SYSTEM BINDING PROTEIN MLAD"/>
    <property type="match status" value="1"/>
</dbReference>
<dbReference type="Proteomes" id="UP001185927">
    <property type="component" value="Unassembled WGS sequence"/>
</dbReference>
<proteinExistence type="predicted"/>
<sequence length="341" mass="35401">MTKNSRVFLTVGALVGVALVSVAGVAAATAVTSEDRSQFCAEMPDAIGLYTGNPVTQMGYEVGRVESIEPRGDHVEVTFSLASGRAYPADVRAVTRSKSILADRTLELVGNYSTGPELASGSCIPLEHSYTPKSISEITGSAADFIDAIAPNDGNQSVAATVAGLEEALRGQGENARQLMTHAASAASNPDKLIADIGSAIANMAPLSEDALQNWSSIRSIVEQLPDIVAAGPSLWPGVIAVCEGIGWLVATLDDIQQSYGADIWSFMHGNATASIKLAATQSKDLAGLISSIPSVAPLLTQQASNQNEVSFAYQPATVMLDSATDVPVVSLLDLVLLEGN</sequence>
<keyword evidence="4" id="KW-1185">Reference proteome</keyword>
<dbReference type="RefSeq" id="WP_317540734.1">
    <property type="nucleotide sequence ID" value="NZ_JAWLKB010000002.1"/>
</dbReference>
<dbReference type="InterPro" id="IPR052336">
    <property type="entry name" value="MlaD_Phospholipid_Transporter"/>
</dbReference>
<dbReference type="EMBL" id="JAWLKB010000002">
    <property type="protein sequence ID" value="MDV6265953.1"/>
    <property type="molecule type" value="Genomic_DNA"/>
</dbReference>